<protein>
    <submittedName>
        <fullName evidence="7">Uncharacterized protein</fullName>
    </submittedName>
</protein>
<reference evidence="7" key="1">
    <citation type="submission" date="2022-12" db="EMBL/GenBank/DDBJ databases">
        <authorList>
            <person name="Petersen C."/>
        </authorList>
    </citation>
    <scope>NUCLEOTIDE SEQUENCE</scope>
    <source>
        <strain evidence="7">IBT 29495</strain>
    </source>
</reference>
<dbReference type="InterPro" id="IPR051694">
    <property type="entry name" value="Immunoregulatory_rcpt-like"/>
</dbReference>
<reference evidence="7" key="2">
    <citation type="journal article" date="2023" name="IMA Fungus">
        <title>Comparative genomic study of the Penicillium genus elucidates a diverse pangenome and 15 lateral gene transfer events.</title>
        <authorList>
            <person name="Petersen C."/>
            <person name="Sorensen T."/>
            <person name="Nielsen M.R."/>
            <person name="Sondergaard T.E."/>
            <person name="Sorensen J.L."/>
            <person name="Fitzpatrick D.A."/>
            <person name="Frisvad J.C."/>
            <person name="Nielsen K.L."/>
        </authorList>
    </citation>
    <scope>NUCLEOTIDE SEQUENCE</scope>
    <source>
        <strain evidence="7">IBT 29495</strain>
    </source>
</reference>
<comment type="caution">
    <text evidence="7">The sequence shown here is derived from an EMBL/GenBank/DDBJ whole genome shotgun (WGS) entry which is preliminary data.</text>
</comment>
<dbReference type="Proteomes" id="UP001149954">
    <property type="component" value="Unassembled WGS sequence"/>
</dbReference>
<proteinExistence type="predicted"/>
<sequence>MESPKSVGSLVHRDLNTCTGTKQWYVCTAGNFHGCCSSDPCTTGICPDDSDSDDSSTTLIKLSTLSLTTAGPIDRLPSVMPRTTATSSMSTLSESTTVLSTDPPTMAPGPSPTGSSIILETSAGSKTPLVTLTTSDVSRSSDTYSAIGATGITASSSVLAASTSPSSTSSNTPNAASSNLGAIIGGVVGGVAVLIIWAILFLCCCRRKRKYGKREKGATLISWYSYRFTRKDRATASEMKGPLSSSDSEANNSLSAVSPFTTDNTRAGPILTPDLTLVSSSTSLISHSPHKTPPVPPTKAHSNELFPSVPPRQGFTPELQDTGFHRLRAELASHSQSELINVPMEQRQRQQNHIRSRSSPRAWGSPALAPIATPHASPKRGTDNGSGHSHSNSNGGSPARNQAGRVVTAEGVVLGANPDRYSNGMVIGESQAQRERGRKAERGEIDHVMSFMQYGGRPEDRDLGHGLGISTGGGHTFNPQGCGGSASRSRSRPAERSLEDDIVATEGNADVPPAYEAEGAPGQDIKSPSGTMGMNLRGA</sequence>
<feature type="region of interest" description="Disordered" evidence="5">
    <location>
        <begin position="336"/>
        <end position="401"/>
    </location>
</feature>
<keyword evidence="3 6" id="KW-1133">Transmembrane helix</keyword>
<dbReference type="GO" id="GO:0016020">
    <property type="term" value="C:membrane"/>
    <property type="evidence" value="ECO:0007669"/>
    <property type="project" value="UniProtKB-SubCell"/>
</dbReference>
<organism evidence="7 8">
    <name type="scientific">Penicillium fimorum</name>
    <dbReference type="NCBI Taxonomy" id="1882269"/>
    <lineage>
        <taxon>Eukaryota</taxon>
        <taxon>Fungi</taxon>
        <taxon>Dikarya</taxon>
        <taxon>Ascomycota</taxon>
        <taxon>Pezizomycotina</taxon>
        <taxon>Eurotiomycetes</taxon>
        <taxon>Eurotiomycetidae</taxon>
        <taxon>Eurotiales</taxon>
        <taxon>Aspergillaceae</taxon>
        <taxon>Penicillium</taxon>
    </lineage>
</organism>
<evidence type="ECO:0000256" key="6">
    <source>
        <dbReference type="SAM" id="Phobius"/>
    </source>
</evidence>
<feature type="compositionally biased region" description="Low complexity" evidence="5">
    <location>
        <begin position="83"/>
        <end position="101"/>
    </location>
</feature>
<comment type="subcellular location">
    <subcellularLocation>
        <location evidence="1">Membrane</location>
        <topology evidence="1">Single-pass membrane protein</topology>
    </subcellularLocation>
</comment>
<keyword evidence="8" id="KW-1185">Reference proteome</keyword>
<evidence type="ECO:0000256" key="5">
    <source>
        <dbReference type="SAM" id="MobiDB-lite"/>
    </source>
</evidence>
<evidence type="ECO:0000256" key="1">
    <source>
        <dbReference type="ARBA" id="ARBA00004167"/>
    </source>
</evidence>
<dbReference type="AlphaFoldDB" id="A0A9W9Y6U4"/>
<gene>
    <name evidence="7" type="ORF">N7463_000840</name>
</gene>
<feature type="region of interest" description="Disordered" evidence="5">
    <location>
        <begin position="282"/>
        <end position="319"/>
    </location>
</feature>
<feature type="region of interest" description="Disordered" evidence="5">
    <location>
        <begin position="73"/>
        <end position="112"/>
    </location>
</feature>
<feature type="region of interest" description="Disordered" evidence="5">
    <location>
        <begin position="472"/>
        <end position="539"/>
    </location>
</feature>
<dbReference type="EMBL" id="JAPWDS010000001">
    <property type="protein sequence ID" value="KAJ5520387.1"/>
    <property type="molecule type" value="Genomic_DNA"/>
</dbReference>
<dbReference type="PANTHER" id="PTHR15549">
    <property type="entry name" value="PAIRED IMMUNOGLOBULIN-LIKE TYPE 2 RECEPTOR"/>
    <property type="match status" value="1"/>
</dbReference>
<name>A0A9W9Y6U4_9EURO</name>
<dbReference type="PANTHER" id="PTHR15549:SF30">
    <property type="entry name" value="MID2 DOMAIN-CONTAINING PROTEIN"/>
    <property type="match status" value="1"/>
</dbReference>
<feature type="transmembrane region" description="Helical" evidence="6">
    <location>
        <begin position="180"/>
        <end position="204"/>
    </location>
</feature>
<accession>A0A9W9Y6U4</accession>
<evidence type="ECO:0000256" key="2">
    <source>
        <dbReference type="ARBA" id="ARBA00022692"/>
    </source>
</evidence>
<keyword evidence="4 6" id="KW-0472">Membrane</keyword>
<evidence type="ECO:0000313" key="8">
    <source>
        <dbReference type="Proteomes" id="UP001149954"/>
    </source>
</evidence>
<evidence type="ECO:0000256" key="4">
    <source>
        <dbReference type="ARBA" id="ARBA00023136"/>
    </source>
</evidence>
<evidence type="ECO:0000313" key="7">
    <source>
        <dbReference type="EMBL" id="KAJ5520387.1"/>
    </source>
</evidence>
<evidence type="ECO:0000256" key="3">
    <source>
        <dbReference type="ARBA" id="ARBA00022989"/>
    </source>
</evidence>
<dbReference type="OrthoDB" id="5431298at2759"/>
<dbReference type="GO" id="GO:0071944">
    <property type="term" value="C:cell periphery"/>
    <property type="evidence" value="ECO:0007669"/>
    <property type="project" value="UniProtKB-ARBA"/>
</dbReference>
<keyword evidence="2 6" id="KW-0812">Transmembrane</keyword>
<feature type="compositionally biased region" description="Low complexity" evidence="5">
    <location>
        <begin position="385"/>
        <end position="397"/>
    </location>
</feature>